<organism evidence="1">
    <name type="scientific">Arundo donax</name>
    <name type="common">Giant reed</name>
    <name type="synonym">Donax arundinaceus</name>
    <dbReference type="NCBI Taxonomy" id="35708"/>
    <lineage>
        <taxon>Eukaryota</taxon>
        <taxon>Viridiplantae</taxon>
        <taxon>Streptophyta</taxon>
        <taxon>Embryophyta</taxon>
        <taxon>Tracheophyta</taxon>
        <taxon>Spermatophyta</taxon>
        <taxon>Magnoliopsida</taxon>
        <taxon>Liliopsida</taxon>
        <taxon>Poales</taxon>
        <taxon>Poaceae</taxon>
        <taxon>PACMAD clade</taxon>
        <taxon>Arundinoideae</taxon>
        <taxon>Arundineae</taxon>
        <taxon>Arundo</taxon>
    </lineage>
</organism>
<accession>A0A0A9H7X6</accession>
<reference evidence="1" key="2">
    <citation type="journal article" date="2015" name="Data Brief">
        <title>Shoot transcriptome of the giant reed, Arundo donax.</title>
        <authorList>
            <person name="Barrero R.A."/>
            <person name="Guerrero F.D."/>
            <person name="Moolhuijzen P."/>
            <person name="Goolsby J.A."/>
            <person name="Tidwell J."/>
            <person name="Bellgard S.E."/>
            <person name="Bellgard M.I."/>
        </authorList>
    </citation>
    <scope>NUCLEOTIDE SEQUENCE</scope>
    <source>
        <tissue evidence="1">Shoot tissue taken approximately 20 cm above the soil surface</tissue>
    </source>
</reference>
<name>A0A0A9H7X6_ARUDO</name>
<protein>
    <submittedName>
        <fullName evidence="1">Uncharacterized protein</fullName>
    </submittedName>
</protein>
<reference evidence="1" key="1">
    <citation type="submission" date="2014-09" db="EMBL/GenBank/DDBJ databases">
        <authorList>
            <person name="Magalhaes I.L.F."/>
            <person name="Oliveira U."/>
            <person name="Santos F.R."/>
            <person name="Vidigal T.H.D.A."/>
            <person name="Brescovit A.D."/>
            <person name="Santos A.J."/>
        </authorList>
    </citation>
    <scope>NUCLEOTIDE SEQUENCE</scope>
    <source>
        <tissue evidence="1">Shoot tissue taken approximately 20 cm above the soil surface</tissue>
    </source>
</reference>
<proteinExistence type="predicted"/>
<evidence type="ECO:0000313" key="1">
    <source>
        <dbReference type="EMBL" id="JAE33295.1"/>
    </source>
</evidence>
<dbReference type="AlphaFoldDB" id="A0A0A9H7X6"/>
<sequence length="56" mass="6517">MHAVDDVSIWALHDLQKSLSEMKKGTVIGKAMLMSDFFRFFQNVNFFQKVVQDCSF</sequence>
<dbReference type="EMBL" id="GBRH01164601">
    <property type="protein sequence ID" value="JAE33295.1"/>
    <property type="molecule type" value="Transcribed_RNA"/>
</dbReference>